<evidence type="ECO:0000313" key="1">
    <source>
        <dbReference type="EMBL" id="JAS53771.1"/>
    </source>
</evidence>
<reference evidence="1" key="1">
    <citation type="submission" date="2015-11" db="EMBL/GenBank/DDBJ databases">
        <title>De novo transcriptome assembly of four potential Pierce s Disease insect vectors from Arizona vineyards.</title>
        <authorList>
            <person name="Tassone E.E."/>
        </authorList>
    </citation>
    <scope>NUCLEOTIDE SEQUENCE</scope>
</reference>
<accession>A0A1B6FUG4</accession>
<dbReference type="InterPro" id="IPR016181">
    <property type="entry name" value="Acyl_CoA_acyltransferase"/>
</dbReference>
<dbReference type="SUPFAM" id="SSF55729">
    <property type="entry name" value="Acyl-CoA N-acyltransferases (Nat)"/>
    <property type="match status" value="1"/>
</dbReference>
<sequence length="340" mass="39574">NFGSLFIVCHFNMSHANNQLNTKNIYSNDILQEINSSDINELKSNLRGSQCIVACCFIDNFMRWLSLPFYKFDEDEYWSDAAEVKIYCPEGNINYGIIVSTAEYKDGRLFVMLYCADERNYFVMKDVLMVTRVLNWTRSLTFEGVQEGFISMLEDVISLKHTSVMCKYEKKLLVMPKTSALQVKLECPPPDIFIGRLELKRTHIKLVNENWDEKTEHSKFLVETLIRNNRGAAIYSRNDSKLPICWALQQHYGGIGMVNSTQSSKTYGNKECLQLLLKFMIRYYTIDENVAFTCLSKEHVHLINEFVEAGFRYVSNLFWITTRGVTGYKYISYFQKAQIN</sequence>
<dbReference type="Gene3D" id="3.40.630.30">
    <property type="match status" value="2"/>
</dbReference>
<name>A0A1B6FUG4_9HEMI</name>
<organism evidence="1">
    <name type="scientific">Cuerna arida</name>
    <dbReference type="NCBI Taxonomy" id="1464854"/>
    <lineage>
        <taxon>Eukaryota</taxon>
        <taxon>Metazoa</taxon>
        <taxon>Ecdysozoa</taxon>
        <taxon>Arthropoda</taxon>
        <taxon>Hexapoda</taxon>
        <taxon>Insecta</taxon>
        <taxon>Pterygota</taxon>
        <taxon>Neoptera</taxon>
        <taxon>Paraneoptera</taxon>
        <taxon>Hemiptera</taxon>
        <taxon>Auchenorrhyncha</taxon>
        <taxon>Membracoidea</taxon>
        <taxon>Cicadellidae</taxon>
        <taxon>Cicadellinae</taxon>
        <taxon>Proconiini</taxon>
        <taxon>Cuerna</taxon>
    </lineage>
</organism>
<gene>
    <name evidence="1" type="ORF">g.5331</name>
</gene>
<protein>
    <recommendedName>
        <fullName evidence="2">YitH acetyltransferase (GNAT) domain-containing protein</fullName>
    </recommendedName>
</protein>
<dbReference type="EMBL" id="GECZ01015998">
    <property type="protein sequence ID" value="JAS53771.1"/>
    <property type="molecule type" value="Transcribed_RNA"/>
</dbReference>
<proteinExistence type="predicted"/>
<feature type="non-terminal residue" evidence="1">
    <location>
        <position position="1"/>
    </location>
</feature>
<evidence type="ECO:0008006" key="2">
    <source>
        <dbReference type="Google" id="ProtNLM"/>
    </source>
</evidence>
<dbReference type="AlphaFoldDB" id="A0A1B6FUG4"/>